<dbReference type="PROSITE" id="PS51257">
    <property type="entry name" value="PROKAR_LIPOPROTEIN"/>
    <property type="match status" value="1"/>
</dbReference>
<feature type="non-terminal residue" evidence="2">
    <location>
        <position position="202"/>
    </location>
</feature>
<accession>A0A3B0ZGY9</accession>
<dbReference type="InterPro" id="IPR035986">
    <property type="entry name" value="PKD_dom_sf"/>
</dbReference>
<evidence type="ECO:0000313" key="2">
    <source>
        <dbReference type="EMBL" id="VAW88350.1"/>
    </source>
</evidence>
<sequence>MNMILKKSSIILVATLLQACSSSDDTGNNLNKNTIPIVITTINTNVAVGVETSLTATATDPDGDPLQYLWSITDLPTESTATLTNADQPVSTFTPDLEGSYTTQLVVDDGTSKVTRTATIHAVLGNIAPTASITPPPAAALNSLVQLDGTPSTDPNNDTLSYRWRFLSRPTDSQAAFNDANAAQPSFTVDVSGDYQVQLIVN</sequence>
<dbReference type="InterPro" id="IPR013783">
    <property type="entry name" value="Ig-like_fold"/>
</dbReference>
<proteinExistence type="predicted"/>
<gene>
    <name evidence="2" type="ORF">MNBD_GAMMA18-1487</name>
</gene>
<dbReference type="InterPro" id="IPR000601">
    <property type="entry name" value="PKD_dom"/>
</dbReference>
<dbReference type="Gene3D" id="2.60.40.10">
    <property type="entry name" value="Immunoglobulins"/>
    <property type="match status" value="2"/>
</dbReference>
<dbReference type="SUPFAM" id="SSF49299">
    <property type="entry name" value="PKD domain"/>
    <property type="match status" value="2"/>
</dbReference>
<feature type="domain" description="PKD" evidence="1">
    <location>
        <begin position="33"/>
        <end position="120"/>
    </location>
</feature>
<protein>
    <recommendedName>
        <fullName evidence="1">PKD domain-containing protein</fullName>
    </recommendedName>
</protein>
<evidence type="ECO:0000259" key="1">
    <source>
        <dbReference type="Pfam" id="PF18911"/>
    </source>
</evidence>
<reference evidence="2" key="1">
    <citation type="submission" date="2018-06" db="EMBL/GenBank/DDBJ databases">
        <authorList>
            <person name="Zhirakovskaya E."/>
        </authorList>
    </citation>
    <scope>NUCLEOTIDE SEQUENCE</scope>
</reference>
<dbReference type="Pfam" id="PF22352">
    <property type="entry name" value="K319L-like_PKD"/>
    <property type="match status" value="1"/>
</dbReference>
<name>A0A3B0ZGY9_9ZZZZ</name>
<organism evidence="2">
    <name type="scientific">hydrothermal vent metagenome</name>
    <dbReference type="NCBI Taxonomy" id="652676"/>
    <lineage>
        <taxon>unclassified sequences</taxon>
        <taxon>metagenomes</taxon>
        <taxon>ecological metagenomes</taxon>
    </lineage>
</organism>
<dbReference type="AlphaFoldDB" id="A0A3B0ZGY9"/>
<dbReference type="Pfam" id="PF18911">
    <property type="entry name" value="PKD_4"/>
    <property type="match status" value="1"/>
</dbReference>
<dbReference type="EMBL" id="UOFP01000217">
    <property type="protein sequence ID" value="VAW88350.1"/>
    <property type="molecule type" value="Genomic_DNA"/>
</dbReference>